<dbReference type="Proteomes" id="UP000239434">
    <property type="component" value="Unassembled WGS sequence"/>
</dbReference>
<keyword evidence="2" id="KW-1185">Reference proteome</keyword>
<gene>
    <name evidence="1" type="ORF">C5748_16365</name>
</gene>
<comment type="caution">
    <text evidence="1">The sequence shown here is derived from an EMBL/GenBank/DDBJ whole genome shotgun (WGS) entry which is preliminary data.</text>
</comment>
<sequence length="115" mass="12898">MGLEVAVTFLINFGGSALSFSGKATPGNQIVRLIGIEATQALYDRFEGVSIYRIPVAKKFLARYFRSCNLSNSEIARILRVTDTSVRSYLMSDEQLRERTGKIKDDLQRFARSKG</sequence>
<dbReference type="EMBL" id="PVBR01000012">
    <property type="protein sequence ID" value="PRD42365.1"/>
    <property type="molecule type" value="Genomic_DNA"/>
</dbReference>
<proteinExistence type="predicted"/>
<name>A0A2S9IPC9_9HYPH</name>
<organism evidence="1 2">
    <name type="scientific">Phyllobacterium phragmitis</name>
    <dbReference type="NCBI Taxonomy" id="2670329"/>
    <lineage>
        <taxon>Bacteria</taxon>
        <taxon>Pseudomonadati</taxon>
        <taxon>Pseudomonadota</taxon>
        <taxon>Alphaproteobacteria</taxon>
        <taxon>Hyphomicrobiales</taxon>
        <taxon>Phyllobacteriaceae</taxon>
        <taxon>Phyllobacterium</taxon>
    </lineage>
</organism>
<dbReference type="AlphaFoldDB" id="A0A2S9IPC9"/>
<protein>
    <submittedName>
        <fullName evidence="1">Uncharacterized protein</fullName>
    </submittedName>
</protein>
<evidence type="ECO:0000313" key="2">
    <source>
        <dbReference type="Proteomes" id="UP000239434"/>
    </source>
</evidence>
<reference evidence="1 2" key="1">
    <citation type="submission" date="2018-02" db="EMBL/GenBank/DDBJ databases">
        <title>The draft genome of Phyllobacterium sp. 1N-3.</title>
        <authorList>
            <person name="Liu L."/>
            <person name="Li L."/>
            <person name="Zhang X."/>
            <person name="Wang T."/>
            <person name="Liang L."/>
        </authorList>
    </citation>
    <scope>NUCLEOTIDE SEQUENCE [LARGE SCALE GENOMIC DNA]</scope>
    <source>
        <strain evidence="1 2">1N-3</strain>
    </source>
</reference>
<evidence type="ECO:0000313" key="1">
    <source>
        <dbReference type="EMBL" id="PRD42365.1"/>
    </source>
</evidence>
<accession>A0A2S9IPC9</accession>